<dbReference type="PANTHER" id="PTHR48101:SF4">
    <property type="entry name" value="METHYLMALONYL-COA MUTASE, MITOCHONDRIAL"/>
    <property type="match status" value="1"/>
</dbReference>
<evidence type="ECO:0000256" key="1">
    <source>
        <dbReference type="SAM" id="MobiDB-lite"/>
    </source>
</evidence>
<comment type="caution">
    <text evidence="3">The sequence shown here is derived from an EMBL/GenBank/DDBJ whole genome shotgun (WGS) entry which is preliminary data.</text>
</comment>
<evidence type="ECO:0000313" key="4">
    <source>
        <dbReference type="Proteomes" id="UP001165667"/>
    </source>
</evidence>
<dbReference type="Pfam" id="PF01642">
    <property type="entry name" value="MM_CoA_mutase"/>
    <property type="match status" value="1"/>
</dbReference>
<feature type="compositionally biased region" description="Acidic residues" evidence="1">
    <location>
        <begin position="476"/>
        <end position="486"/>
    </location>
</feature>
<dbReference type="PANTHER" id="PTHR48101">
    <property type="entry name" value="METHYLMALONYL-COA MUTASE, MITOCHONDRIAL-RELATED"/>
    <property type="match status" value="1"/>
</dbReference>
<dbReference type="SUPFAM" id="SSF51703">
    <property type="entry name" value="Cobalamin (vitamin B12)-dependent enzymes"/>
    <property type="match status" value="1"/>
</dbReference>
<organism evidence="3 4">
    <name type="scientific">Lichenifustis flavocetrariae</name>
    <dbReference type="NCBI Taxonomy" id="2949735"/>
    <lineage>
        <taxon>Bacteria</taxon>
        <taxon>Pseudomonadati</taxon>
        <taxon>Pseudomonadota</taxon>
        <taxon>Alphaproteobacteria</taxon>
        <taxon>Hyphomicrobiales</taxon>
        <taxon>Lichenihabitantaceae</taxon>
        <taxon>Lichenifustis</taxon>
    </lineage>
</organism>
<dbReference type="EMBL" id="JAMOIM010000005">
    <property type="protein sequence ID" value="MCW6508447.1"/>
    <property type="molecule type" value="Genomic_DNA"/>
</dbReference>
<protein>
    <submittedName>
        <fullName evidence="3">Methylmalonyl-CoA mutase family protein</fullName>
    </submittedName>
</protein>
<dbReference type="GO" id="GO:0005737">
    <property type="term" value="C:cytoplasm"/>
    <property type="evidence" value="ECO:0007669"/>
    <property type="project" value="TreeGrafter"/>
</dbReference>
<feature type="region of interest" description="Disordered" evidence="1">
    <location>
        <begin position="443"/>
        <end position="486"/>
    </location>
</feature>
<gene>
    <name evidence="3" type="ORF">M8523_10495</name>
</gene>
<dbReference type="InterPro" id="IPR016176">
    <property type="entry name" value="Cbl-dep_enz_cat"/>
</dbReference>
<evidence type="ECO:0000259" key="2">
    <source>
        <dbReference type="Pfam" id="PF01642"/>
    </source>
</evidence>
<dbReference type="GO" id="GO:0004494">
    <property type="term" value="F:methylmalonyl-CoA mutase activity"/>
    <property type="evidence" value="ECO:0007669"/>
    <property type="project" value="TreeGrafter"/>
</dbReference>
<dbReference type="GO" id="GO:0019678">
    <property type="term" value="P:propionate metabolic process, methylmalonyl pathway"/>
    <property type="evidence" value="ECO:0007669"/>
    <property type="project" value="TreeGrafter"/>
</dbReference>
<sequence>MEGALPPVFDQPEAASWRAAASRVLKGADLIEALVSRSHDGIALGPLFAADLPSGPQPWRDASRPVAILQRMEHPVPAEAHRLAVIDLANGATGLTLVLAGASCGRGFGVPPTGIAMALDGLDLEGTPFRCECPTFLEARTVGTLLGALAVRGRDLTVLDIAIDPLGDMARTGMVPRIVRDLGVEDGMHAVMACIAAWLRDLRQYGLTTPALRADGRPHHDAGASEAQELAAVLATGVTYLRALEREGLDEARRALSFTLAADADQFLTLAKFRAFRRLWARVEEACGLRPAPIRLHAETSWRMLSRRDAWSNLLRNTIACGAALMGGADSITVLPFTSALGLPDEFARRLSRNTPLLLLQEAHIGRVADPGAGAGSVEFITGALCAEAWRLFQGLERAGGLATALQAGTWQASIGAVRAARRTDLASGRTALVGVTSFKGPAEREPSVVAPLPPASGPDVSNASAVFSALRPERDAEEFESEATP</sequence>
<dbReference type="InterPro" id="IPR006099">
    <property type="entry name" value="MeMalonylCoA_mutase_a/b_cat"/>
</dbReference>
<proteinExistence type="predicted"/>
<dbReference type="GO" id="GO:0031419">
    <property type="term" value="F:cobalamin binding"/>
    <property type="evidence" value="ECO:0007669"/>
    <property type="project" value="InterPro"/>
</dbReference>
<dbReference type="AlphaFoldDB" id="A0AA42CMJ4"/>
<accession>A0AA42CMJ4</accession>
<dbReference type="RefSeq" id="WP_282584831.1">
    <property type="nucleotide sequence ID" value="NZ_JAMOIM010000005.1"/>
</dbReference>
<feature type="domain" description="Methylmalonyl-CoA mutase alpha/beta chain catalytic" evidence="2">
    <location>
        <begin position="213"/>
        <end position="479"/>
    </location>
</feature>
<keyword evidence="4" id="KW-1185">Reference proteome</keyword>
<name>A0AA42CMJ4_9HYPH</name>
<evidence type="ECO:0000313" key="3">
    <source>
        <dbReference type="EMBL" id="MCW6508447.1"/>
    </source>
</evidence>
<dbReference type="Gene3D" id="3.20.20.240">
    <property type="entry name" value="Methylmalonyl-CoA mutase"/>
    <property type="match status" value="1"/>
</dbReference>
<reference evidence="3" key="1">
    <citation type="submission" date="2022-05" db="EMBL/GenBank/DDBJ databases">
        <authorList>
            <person name="Pankratov T."/>
        </authorList>
    </citation>
    <scope>NUCLEOTIDE SEQUENCE</scope>
    <source>
        <strain evidence="3">BP6-180914</strain>
    </source>
</reference>
<dbReference type="Proteomes" id="UP001165667">
    <property type="component" value="Unassembled WGS sequence"/>
</dbReference>